<sequence length="475" mass="54247">MEIFHISAECYPMAKVGGLADVVGALPKYQTNAGHKVRVVVPCYSTKFRKENDFECVHWGSVKLGNFDFPFSVLKETTNKLGYELYLIEINELFDRPNVYGYEDDIERFLAFQIASLDWILMREDVPNIINCHDHHTGLIPFLVKYAYKYEKLRSIRTVITIHNGLYQGWFGFDKIHYLPEFDLIHVGFLEWNNSLNSLAVGIKCAHAVTTVSPSYLNEINIAANGLETLFNSVRNKSKGILNGIDFEVWDPSKDQMLAHNYSIDTFEIGKQKNKEKLCEEFELDPTKPLFSFIGRLFEEKGGDLLPQASALALSENFENINILILGSGNSVIEEQLVQLRNDYKGNYNVFIGYNEELAHLIYAGSDYILMPSRVEPCGLNQMYALRYGTVPIVRRTGGLRDTVIDFGDNGNGICHDQASVGDICYSINRAVRLYEDKLNFNKIIKIGMATDHSWERVCQEYIEIYNLIIEKNEV</sequence>
<evidence type="ECO:0000313" key="14">
    <source>
        <dbReference type="Proteomes" id="UP000198302"/>
    </source>
</evidence>
<comment type="similarity">
    <text evidence="4 8">Belongs to the glycosyltransferase 1 family. Bacterial/plant glycogen synthase subfamily.</text>
</comment>
<dbReference type="GO" id="GO:0009011">
    <property type="term" value="F:alpha-1,4-glucan glucosyltransferase (ADP-glucose donor) activity"/>
    <property type="evidence" value="ECO:0007669"/>
    <property type="project" value="UniProtKB-UniRule"/>
</dbReference>
<dbReference type="PANTHER" id="PTHR45825:SF11">
    <property type="entry name" value="ALPHA AMYLASE DOMAIN-CONTAINING PROTEIN"/>
    <property type="match status" value="1"/>
</dbReference>
<evidence type="ECO:0000259" key="10">
    <source>
        <dbReference type="Pfam" id="PF08323"/>
    </source>
</evidence>
<evidence type="ECO:0000259" key="9">
    <source>
        <dbReference type="Pfam" id="PF00534"/>
    </source>
</evidence>
<dbReference type="Pfam" id="PF08323">
    <property type="entry name" value="Glyco_transf_5"/>
    <property type="match status" value="1"/>
</dbReference>
<evidence type="ECO:0000313" key="13">
    <source>
        <dbReference type="Proteomes" id="UP000032061"/>
    </source>
</evidence>
<dbReference type="OrthoDB" id="9808590at2"/>
<dbReference type="NCBIfam" id="TIGR02095">
    <property type="entry name" value="glgA"/>
    <property type="match status" value="1"/>
</dbReference>
<dbReference type="EMBL" id="JPRK01000010">
    <property type="protein sequence ID" value="KIO52407.1"/>
    <property type="molecule type" value="Genomic_DNA"/>
</dbReference>
<evidence type="ECO:0000256" key="1">
    <source>
        <dbReference type="ARBA" id="ARBA00001478"/>
    </source>
</evidence>
<dbReference type="EMBL" id="MUGX01000040">
    <property type="protein sequence ID" value="OXA83715.1"/>
    <property type="molecule type" value="Genomic_DNA"/>
</dbReference>
<proteinExistence type="inferred from homology"/>
<dbReference type="InterPro" id="IPR001296">
    <property type="entry name" value="Glyco_trans_1"/>
</dbReference>
<comment type="pathway">
    <text evidence="3 8">Glycan biosynthesis; glycogen biosynthesis.</text>
</comment>
<feature type="binding site" evidence="8">
    <location>
        <position position="15"/>
    </location>
    <ligand>
        <name>ADP-alpha-D-glucose</name>
        <dbReference type="ChEBI" id="CHEBI:57498"/>
    </ligand>
</feature>
<reference evidence="11 13" key="1">
    <citation type="submission" date="2015-01" db="EMBL/GenBank/DDBJ databases">
        <title>Genome of Flavobacterium hibernum DSM 12611.</title>
        <authorList>
            <person name="Stropko S.J."/>
            <person name="Pipes S.E."/>
            <person name="Newman J.D."/>
        </authorList>
    </citation>
    <scope>NUCLEOTIDE SEQUENCE [LARGE SCALE GENOMIC DNA]</scope>
    <source>
        <strain evidence="11 13">DSM 12611</strain>
    </source>
</reference>
<dbReference type="Pfam" id="PF00534">
    <property type="entry name" value="Glycos_transf_1"/>
    <property type="match status" value="1"/>
</dbReference>
<keyword evidence="5 8" id="KW-0328">Glycosyltransferase</keyword>
<dbReference type="Gene3D" id="3.40.50.2000">
    <property type="entry name" value="Glycogen Phosphorylase B"/>
    <property type="match status" value="2"/>
</dbReference>
<dbReference type="InterPro" id="IPR013534">
    <property type="entry name" value="Starch_synth_cat_dom"/>
</dbReference>
<dbReference type="CDD" id="cd03791">
    <property type="entry name" value="GT5_Glycogen_synthase_DULL1-like"/>
    <property type="match status" value="1"/>
</dbReference>
<accession>A0A0D0F2R6</accession>
<dbReference type="Proteomes" id="UP000032061">
    <property type="component" value="Unassembled WGS sequence"/>
</dbReference>
<name>A0A0D0F2R6_9FLAO</name>
<keyword evidence="6 8" id="KW-0808">Transferase</keyword>
<evidence type="ECO:0000313" key="12">
    <source>
        <dbReference type="EMBL" id="OXA83715.1"/>
    </source>
</evidence>
<organism evidence="11 13">
    <name type="scientific">Flavobacterium hibernum</name>
    <dbReference type="NCBI Taxonomy" id="37752"/>
    <lineage>
        <taxon>Bacteria</taxon>
        <taxon>Pseudomonadati</taxon>
        <taxon>Bacteroidota</taxon>
        <taxon>Flavobacteriia</taxon>
        <taxon>Flavobacteriales</taxon>
        <taxon>Flavobacteriaceae</taxon>
        <taxon>Flavobacterium</taxon>
    </lineage>
</organism>
<evidence type="ECO:0000256" key="8">
    <source>
        <dbReference type="HAMAP-Rule" id="MF_00484"/>
    </source>
</evidence>
<evidence type="ECO:0000256" key="2">
    <source>
        <dbReference type="ARBA" id="ARBA00002764"/>
    </source>
</evidence>
<evidence type="ECO:0000256" key="5">
    <source>
        <dbReference type="ARBA" id="ARBA00022676"/>
    </source>
</evidence>
<evidence type="ECO:0000256" key="7">
    <source>
        <dbReference type="ARBA" id="ARBA00023056"/>
    </source>
</evidence>
<keyword evidence="7 8" id="KW-0320">Glycogen biosynthesis</keyword>
<dbReference type="PANTHER" id="PTHR45825">
    <property type="entry name" value="GRANULE-BOUND STARCH SYNTHASE 1, CHLOROPLASTIC/AMYLOPLASTIC"/>
    <property type="match status" value="1"/>
</dbReference>
<dbReference type="EC" id="2.4.1.21" evidence="8"/>
<comment type="caution">
    <text evidence="11">The sequence shown here is derived from an EMBL/GenBank/DDBJ whole genome shotgun (WGS) entry which is preliminary data.</text>
</comment>
<dbReference type="AlphaFoldDB" id="A0A0D0F2R6"/>
<dbReference type="HAMAP" id="MF_00484">
    <property type="entry name" value="Glycogen_synth"/>
    <property type="match status" value="1"/>
</dbReference>
<comment type="function">
    <text evidence="2 8">Synthesizes alpha-1,4-glucan chains using ADP-glucose.</text>
</comment>
<dbReference type="InterPro" id="IPR011835">
    <property type="entry name" value="GS/SS"/>
</dbReference>
<protein>
    <recommendedName>
        <fullName evidence="8">Glycogen synthase</fullName>
        <ecNumber evidence="8">2.4.1.21</ecNumber>
    </recommendedName>
    <alternativeName>
        <fullName evidence="8">Starch [bacterial glycogen] synthase</fullName>
    </alternativeName>
</protein>
<feature type="domain" description="Glycosyl transferase family 1" evidence="9">
    <location>
        <begin position="276"/>
        <end position="442"/>
    </location>
</feature>
<dbReference type="SUPFAM" id="SSF53756">
    <property type="entry name" value="UDP-Glycosyltransferase/glycogen phosphorylase"/>
    <property type="match status" value="1"/>
</dbReference>
<evidence type="ECO:0000256" key="6">
    <source>
        <dbReference type="ARBA" id="ARBA00022679"/>
    </source>
</evidence>
<dbReference type="GO" id="GO:0004373">
    <property type="term" value="F:alpha-1,4-glucan glucosyltransferase (UDP-glucose donor) activity"/>
    <property type="evidence" value="ECO:0007669"/>
    <property type="project" value="InterPro"/>
</dbReference>
<dbReference type="UniPathway" id="UPA00164"/>
<evidence type="ECO:0000256" key="4">
    <source>
        <dbReference type="ARBA" id="ARBA00010281"/>
    </source>
</evidence>
<comment type="catalytic activity">
    <reaction evidence="1 8">
        <text>[(1-&gt;4)-alpha-D-glucosyl](n) + ADP-alpha-D-glucose = [(1-&gt;4)-alpha-D-glucosyl](n+1) + ADP + H(+)</text>
        <dbReference type="Rhea" id="RHEA:18189"/>
        <dbReference type="Rhea" id="RHEA-COMP:9584"/>
        <dbReference type="Rhea" id="RHEA-COMP:9587"/>
        <dbReference type="ChEBI" id="CHEBI:15378"/>
        <dbReference type="ChEBI" id="CHEBI:15444"/>
        <dbReference type="ChEBI" id="CHEBI:57498"/>
        <dbReference type="ChEBI" id="CHEBI:456216"/>
        <dbReference type="EC" id="2.4.1.21"/>
    </reaction>
</comment>
<feature type="domain" description="Starch synthase catalytic" evidence="10">
    <location>
        <begin position="3"/>
        <end position="230"/>
    </location>
</feature>
<evidence type="ECO:0000313" key="11">
    <source>
        <dbReference type="EMBL" id="KIO52407.1"/>
    </source>
</evidence>
<dbReference type="STRING" id="37752.IW18_12345"/>
<dbReference type="Proteomes" id="UP000198302">
    <property type="component" value="Unassembled WGS sequence"/>
</dbReference>
<keyword evidence="14" id="KW-1185">Reference proteome</keyword>
<reference evidence="12 14" key="2">
    <citation type="submission" date="2016-11" db="EMBL/GenBank/DDBJ databases">
        <title>Whole genomes of Flavobacteriaceae.</title>
        <authorList>
            <person name="Stine C."/>
            <person name="Li C."/>
            <person name="Tadesse D."/>
        </authorList>
    </citation>
    <scope>NUCLEOTIDE SEQUENCE [LARGE SCALE GENOMIC DNA]</scope>
    <source>
        <strain evidence="12 14">ATCC 51468</strain>
    </source>
</reference>
<gene>
    <name evidence="8" type="primary">glgA</name>
    <name evidence="12" type="ORF">B0A73_21755</name>
    <name evidence="11" type="ORF">IW18_12345</name>
</gene>
<dbReference type="RefSeq" id="WP_041518119.1">
    <property type="nucleotide sequence ID" value="NZ_JPRK01000010.1"/>
</dbReference>
<dbReference type="GO" id="GO:0005978">
    <property type="term" value="P:glycogen biosynthetic process"/>
    <property type="evidence" value="ECO:0007669"/>
    <property type="project" value="UniProtKB-UniRule"/>
</dbReference>
<evidence type="ECO:0000256" key="3">
    <source>
        <dbReference type="ARBA" id="ARBA00004964"/>
    </source>
</evidence>